<comment type="catalytic activity">
    <reaction evidence="7 9">
        <text>hydrogencarbonate + H(+) = CO2 + H2O</text>
        <dbReference type="Rhea" id="RHEA:10748"/>
        <dbReference type="ChEBI" id="CHEBI:15377"/>
        <dbReference type="ChEBI" id="CHEBI:15378"/>
        <dbReference type="ChEBI" id="CHEBI:16526"/>
        <dbReference type="ChEBI" id="CHEBI:17544"/>
        <dbReference type="EC" id="4.2.1.1"/>
    </reaction>
</comment>
<name>B9RB26_RICCO</name>
<dbReference type="eggNOG" id="KOG1578">
    <property type="taxonomic scope" value="Eukaryota"/>
</dbReference>
<dbReference type="EMBL" id="EQ973773">
    <property type="protein sequence ID" value="EEF52003.1"/>
    <property type="molecule type" value="Genomic_DNA"/>
</dbReference>
<evidence type="ECO:0000256" key="2">
    <source>
        <dbReference type="ARBA" id="ARBA00006217"/>
    </source>
</evidence>
<dbReference type="GO" id="GO:0015976">
    <property type="term" value="P:carbon utilization"/>
    <property type="evidence" value="ECO:0007669"/>
    <property type="project" value="InterPro"/>
</dbReference>
<dbReference type="EC" id="4.2.1.1" evidence="3 9"/>
<dbReference type="InterPro" id="IPR001765">
    <property type="entry name" value="Carbonic_anhydrase"/>
</dbReference>
<dbReference type="Gene3D" id="3.40.1050.10">
    <property type="entry name" value="Carbonic anhydrase"/>
    <property type="match status" value="1"/>
</dbReference>
<organism evidence="10 11">
    <name type="scientific">Ricinus communis</name>
    <name type="common">Castor bean</name>
    <dbReference type="NCBI Taxonomy" id="3988"/>
    <lineage>
        <taxon>Eukaryota</taxon>
        <taxon>Viridiplantae</taxon>
        <taxon>Streptophyta</taxon>
        <taxon>Embryophyta</taxon>
        <taxon>Tracheophyta</taxon>
        <taxon>Spermatophyta</taxon>
        <taxon>Magnoliopsida</taxon>
        <taxon>eudicotyledons</taxon>
        <taxon>Gunneridae</taxon>
        <taxon>Pentapetalae</taxon>
        <taxon>rosids</taxon>
        <taxon>fabids</taxon>
        <taxon>Malpighiales</taxon>
        <taxon>Euphorbiaceae</taxon>
        <taxon>Acalyphoideae</taxon>
        <taxon>Acalypheae</taxon>
        <taxon>Ricinus</taxon>
    </lineage>
</organism>
<comment type="function">
    <text evidence="1 9">Reversible hydration of carbon dioxide.</text>
</comment>
<proteinExistence type="inferred from homology"/>
<dbReference type="InterPro" id="IPR015892">
    <property type="entry name" value="Carbonic_anhydrase_CS"/>
</dbReference>
<evidence type="ECO:0000256" key="1">
    <source>
        <dbReference type="ARBA" id="ARBA00002904"/>
    </source>
</evidence>
<dbReference type="InterPro" id="IPR036874">
    <property type="entry name" value="Carbonic_anhydrase_sf"/>
</dbReference>
<evidence type="ECO:0000313" key="10">
    <source>
        <dbReference type="EMBL" id="EEF52003.1"/>
    </source>
</evidence>
<dbReference type="PROSITE" id="PS00704">
    <property type="entry name" value="PROK_CO2_ANHYDRASE_1"/>
    <property type="match status" value="1"/>
</dbReference>
<evidence type="ECO:0000256" key="3">
    <source>
        <dbReference type="ARBA" id="ARBA00012925"/>
    </source>
</evidence>
<dbReference type="FunFam" id="3.40.1050.10:FF:000003">
    <property type="entry name" value="Carbonic anhydrase"/>
    <property type="match status" value="1"/>
</dbReference>
<gene>
    <name evidence="10" type="ORF">RCOM_1510600</name>
</gene>
<comment type="similarity">
    <text evidence="2 9">Belongs to the beta-class carbonic anhydrase family.</text>
</comment>
<evidence type="ECO:0000256" key="5">
    <source>
        <dbReference type="ARBA" id="ARBA00022833"/>
    </source>
</evidence>
<dbReference type="PANTHER" id="PTHR11002">
    <property type="entry name" value="CARBONIC ANHYDRASE"/>
    <property type="match status" value="1"/>
</dbReference>
<evidence type="ECO:0000256" key="6">
    <source>
        <dbReference type="ARBA" id="ARBA00023239"/>
    </source>
</evidence>
<dbReference type="GO" id="GO:0004089">
    <property type="term" value="F:carbonate dehydratase activity"/>
    <property type="evidence" value="ECO:0007669"/>
    <property type="project" value="UniProtKB-UniRule"/>
</dbReference>
<keyword evidence="8" id="KW-0479">Metal-binding</keyword>
<dbReference type="STRING" id="3988.B9RB26"/>
<dbReference type="Pfam" id="PF00484">
    <property type="entry name" value="Pro_CA"/>
    <property type="match status" value="1"/>
</dbReference>
<dbReference type="Proteomes" id="UP000008311">
    <property type="component" value="Unassembled WGS sequence"/>
</dbReference>
<dbReference type="PROSITE" id="PS00705">
    <property type="entry name" value="PROK_CO2_ANHYDRASE_2"/>
    <property type="match status" value="1"/>
</dbReference>
<feature type="binding site" evidence="8">
    <location>
        <position position="80"/>
    </location>
    <ligand>
        <name>Zn(2+)</name>
        <dbReference type="ChEBI" id="CHEBI:29105"/>
    </ligand>
</feature>
<evidence type="ECO:0000313" key="11">
    <source>
        <dbReference type="Proteomes" id="UP000008311"/>
    </source>
</evidence>
<comment type="cofactor">
    <cofactor evidence="8">
        <name>Zn(2+)</name>
        <dbReference type="ChEBI" id="CHEBI:29105"/>
    </cofactor>
    <text evidence="8">Binds 1 zinc ion per subunit.</text>
</comment>
<evidence type="ECO:0000256" key="4">
    <source>
        <dbReference type="ARBA" id="ARBA00022799"/>
    </source>
</evidence>
<feature type="binding site" evidence="8">
    <location>
        <position position="78"/>
    </location>
    <ligand>
        <name>Zn(2+)</name>
        <dbReference type="ChEBI" id="CHEBI:29105"/>
    </ligand>
</feature>
<evidence type="ECO:0000256" key="7">
    <source>
        <dbReference type="ARBA" id="ARBA00048348"/>
    </source>
</evidence>
<dbReference type="SMART" id="SM00947">
    <property type="entry name" value="Pro_CA"/>
    <property type="match status" value="1"/>
</dbReference>
<evidence type="ECO:0000256" key="9">
    <source>
        <dbReference type="RuleBase" id="RU003956"/>
    </source>
</evidence>
<dbReference type="InParanoid" id="B9RB26"/>
<keyword evidence="11" id="KW-1185">Reference proteome</keyword>
<dbReference type="GO" id="GO:0008270">
    <property type="term" value="F:zinc ion binding"/>
    <property type="evidence" value="ECO:0007669"/>
    <property type="project" value="UniProtKB-UniRule"/>
</dbReference>
<dbReference type="SUPFAM" id="SSF53056">
    <property type="entry name" value="beta-carbonic anhydrase, cab"/>
    <property type="match status" value="1"/>
</dbReference>
<keyword evidence="4" id="KW-0702">S-nitrosylation</keyword>
<feature type="binding site" evidence="8">
    <location>
        <position position="141"/>
    </location>
    <ligand>
        <name>Zn(2+)</name>
        <dbReference type="ChEBI" id="CHEBI:29105"/>
    </ligand>
</feature>
<sequence>MAEQSFDLKIVDGLKNGGKEEKGDETRIEKFNAESEGLEHEAFDPVQRIKDGFHYFLRHTYDPTVANGQHPKFLVFACSDSRVSPSVVLNFQPGEAFMVRNIANLVPAFNQLRYSGTGAAIEYAVKVLQVENILVIGHSKCGGIETLMTLPVDGSTSHDFIDDWVKIGLPAKAKVLAEHPDMKVEEQCRICERAVNLSLVNIQSYPYVRAAMADKKIALRGGYYNFVDGSFELWKIEYRITHPTPI</sequence>
<reference evidence="11" key="1">
    <citation type="journal article" date="2010" name="Nat. Biotechnol.">
        <title>Draft genome sequence of the oilseed species Ricinus communis.</title>
        <authorList>
            <person name="Chan A.P."/>
            <person name="Crabtree J."/>
            <person name="Zhao Q."/>
            <person name="Lorenzi H."/>
            <person name="Orvis J."/>
            <person name="Puiu D."/>
            <person name="Melake-Berhan A."/>
            <person name="Jones K.M."/>
            <person name="Redman J."/>
            <person name="Chen G."/>
            <person name="Cahoon E.B."/>
            <person name="Gedil M."/>
            <person name="Stanke M."/>
            <person name="Haas B.J."/>
            <person name="Wortman J.R."/>
            <person name="Fraser-Liggett C.M."/>
            <person name="Ravel J."/>
            <person name="Rabinowicz P.D."/>
        </authorList>
    </citation>
    <scope>NUCLEOTIDE SEQUENCE [LARGE SCALE GENOMIC DNA]</scope>
    <source>
        <strain evidence="11">cv. Hale</strain>
    </source>
</reference>
<dbReference type="AlphaFoldDB" id="B9RB26"/>
<keyword evidence="6 9" id="KW-0456">Lyase</keyword>
<protein>
    <recommendedName>
        <fullName evidence="3 9">Carbonic anhydrase</fullName>
        <ecNumber evidence="3 9">4.2.1.1</ecNumber>
    </recommendedName>
    <alternativeName>
        <fullName evidence="9">Carbonate dehydratase</fullName>
    </alternativeName>
</protein>
<accession>B9RB26</accession>
<dbReference type="PANTHER" id="PTHR11002:SF45">
    <property type="entry name" value="CARBONIC ANHYDRASE"/>
    <property type="match status" value="1"/>
</dbReference>
<feature type="binding site" evidence="8">
    <location>
        <position position="138"/>
    </location>
    <ligand>
        <name>Zn(2+)</name>
        <dbReference type="ChEBI" id="CHEBI:29105"/>
    </ligand>
</feature>
<keyword evidence="5 8" id="KW-0862">Zinc</keyword>
<evidence type="ECO:0000256" key="8">
    <source>
        <dbReference type="PIRSR" id="PIRSR601765-1"/>
    </source>
</evidence>